<dbReference type="InterPro" id="IPR018356">
    <property type="entry name" value="Tscrpt_reg_HTH_DeoR_CS"/>
</dbReference>
<dbReference type="RefSeq" id="WP_067558719.1">
    <property type="nucleotide sequence ID" value="NZ_CALFTW010000086.1"/>
</dbReference>
<dbReference type="AlphaFoldDB" id="A0A140DX95"/>
<dbReference type="PANTHER" id="PTHR30363:SF4">
    <property type="entry name" value="GLYCEROL-3-PHOSPHATE REGULON REPRESSOR"/>
    <property type="match status" value="1"/>
</dbReference>
<dbReference type="STRING" id="1702221.AALO17_21380"/>
<evidence type="ECO:0000256" key="4">
    <source>
        <dbReference type="ARBA" id="ARBA00023125"/>
    </source>
</evidence>
<dbReference type="PROSITE" id="PS00894">
    <property type="entry name" value="HTH_DEOR_1"/>
    <property type="match status" value="1"/>
</dbReference>
<keyword evidence="4" id="KW-0238">DNA-binding</keyword>
<evidence type="ECO:0000256" key="3">
    <source>
        <dbReference type="ARBA" id="ARBA00023015"/>
    </source>
</evidence>
<dbReference type="Proteomes" id="UP000069771">
    <property type="component" value="Chromosome"/>
</dbReference>
<proteinExistence type="predicted"/>
<feature type="domain" description="HTH deoR-type" evidence="7">
    <location>
        <begin position="3"/>
        <end position="58"/>
    </location>
</feature>
<evidence type="ECO:0000313" key="8">
    <source>
        <dbReference type="EMBL" id="AMK55272.1"/>
    </source>
</evidence>
<evidence type="ECO:0000256" key="1">
    <source>
        <dbReference type="ARBA" id="ARBA00021390"/>
    </source>
</evidence>
<dbReference type="OrthoDB" id="9797223at2"/>
<dbReference type="KEGG" id="fro:AALO17_21380"/>
<dbReference type="InterPro" id="IPR050313">
    <property type="entry name" value="Carb_Metab_HTH_regulators"/>
</dbReference>
<keyword evidence="5" id="KW-0804">Transcription</keyword>
<dbReference type="InterPro" id="IPR036388">
    <property type="entry name" value="WH-like_DNA-bd_sf"/>
</dbReference>
<evidence type="ECO:0000259" key="7">
    <source>
        <dbReference type="PROSITE" id="PS51000"/>
    </source>
</evidence>
<dbReference type="Gene3D" id="1.10.10.10">
    <property type="entry name" value="Winged helix-like DNA-binding domain superfamily/Winged helix DNA-binding domain"/>
    <property type="match status" value="1"/>
</dbReference>
<organism evidence="8 9">
    <name type="scientific">Faecalibaculum rodentium</name>
    <dbReference type="NCBI Taxonomy" id="1702221"/>
    <lineage>
        <taxon>Bacteria</taxon>
        <taxon>Bacillati</taxon>
        <taxon>Bacillota</taxon>
        <taxon>Erysipelotrichia</taxon>
        <taxon>Erysipelotrichales</taxon>
        <taxon>Erysipelotrichaceae</taxon>
        <taxon>Faecalibaculum</taxon>
    </lineage>
</organism>
<gene>
    <name evidence="8" type="ORF">AALO17_21380</name>
</gene>
<dbReference type="Pfam" id="PF00455">
    <property type="entry name" value="DeoRC"/>
    <property type="match status" value="1"/>
</dbReference>
<dbReference type="GO" id="GO:0003700">
    <property type="term" value="F:DNA-binding transcription factor activity"/>
    <property type="evidence" value="ECO:0007669"/>
    <property type="project" value="InterPro"/>
</dbReference>
<evidence type="ECO:0000313" key="9">
    <source>
        <dbReference type="Proteomes" id="UP000069771"/>
    </source>
</evidence>
<evidence type="ECO:0000256" key="2">
    <source>
        <dbReference type="ARBA" id="ARBA00022491"/>
    </source>
</evidence>
<dbReference type="SUPFAM" id="SSF100950">
    <property type="entry name" value="NagB/RpiA/CoA transferase-like"/>
    <property type="match status" value="1"/>
</dbReference>
<sequence>MLTKERIIYLLDRLDRDHIIHVKEIAEELDVSQSTIRRDLTELENQGKLKRVHGGAIKGSVSEIVSRRRERSTPEAARDDPAAVRALCKAAADLVEDGECIFLDSGVLPAGMTEFLANRPVRIVTNNHLVISRLNDPKAQVIVIGGDYIPRYAMSGGAMALHDISQFQFDRSFLECAGLDLERGMTYTSDLESRDIKEHAMNASAASYLLQSGSRIQSGGFCKLQPVSRFSKIFVTDQEKLPVLPANFEVVQV</sequence>
<dbReference type="InterPro" id="IPR011991">
    <property type="entry name" value="ArsR-like_HTH"/>
</dbReference>
<dbReference type="PRINTS" id="PR00037">
    <property type="entry name" value="HTHLACR"/>
</dbReference>
<name>A0A140DX95_9FIRM</name>
<comment type="function">
    <text evidence="6">Repressor of the lactose catabolism operon. Galactose-6-phosphate is the inducer.</text>
</comment>
<dbReference type="SMART" id="SM01134">
    <property type="entry name" value="DeoRC"/>
    <property type="match status" value="1"/>
</dbReference>
<dbReference type="Pfam" id="PF08220">
    <property type="entry name" value="HTH_DeoR"/>
    <property type="match status" value="1"/>
</dbReference>
<keyword evidence="3" id="KW-0805">Transcription regulation</keyword>
<dbReference type="SMART" id="SM00420">
    <property type="entry name" value="HTH_DEOR"/>
    <property type="match status" value="1"/>
</dbReference>
<dbReference type="GeneID" id="78478723"/>
<protein>
    <recommendedName>
        <fullName evidence="1">Lactose phosphotransferase system repressor</fullName>
    </recommendedName>
</protein>
<dbReference type="InterPro" id="IPR037171">
    <property type="entry name" value="NagB/RpiA_transferase-like"/>
</dbReference>
<accession>A0A140DX95</accession>
<dbReference type="InterPro" id="IPR036390">
    <property type="entry name" value="WH_DNA-bd_sf"/>
</dbReference>
<dbReference type="PROSITE" id="PS51000">
    <property type="entry name" value="HTH_DEOR_2"/>
    <property type="match status" value="1"/>
</dbReference>
<keyword evidence="9" id="KW-1185">Reference proteome</keyword>
<dbReference type="EMBL" id="CP011391">
    <property type="protein sequence ID" value="AMK55272.1"/>
    <property type="molecule type" value="Genomic_DNA"/>
</dbReference>
<evidence type="ECO:0000256" key="6">
    <source>
        <dbReference type="ARBA" id="ARBA00024937"/>
    </source>
</evidence>
<dbReference type="CDD" id="cd00090">
    <property type="entry name" value="HTH_ARSR"/>
    <property type="match status" value="1"/>
</dbReference>
<dbReference type="GO" id="GO:0003677">
    <property type="term" value="F:DNA binding"/>
    <property type="evidence" value="ECO:0007669"/>
    <property type="project" value="UniProtKB-KW"/>
</dbReference>
<dbReference type="SUPFAM" id="SSF46785">
    <property type="entry name" value="Winged helix' DNA-binding domain"/>
    <property type="match status" value="1"/>
</dbReference>
<reference evidence="8 9" key="1">
    <citation type="journal article" date="2016" name="Gut Pathog.">
        <title>Whole genome sequencing of "Faecalibaculum rodentium" ALO17, isolated from C57BL/6J laboratory mouse feces.</title>
        <authorList>
            <person name="Lim S."/>
            <person name="Chang D.H."/>
            <person name="Ahn S."/>
            <person name="Kim B.C."/>
        </authorList>
    </citation>
    <scope>NUCLEOTIDE SEQUENCE [LARGE SCALE GENOMIC DNA]</scope>
    <source>
        <strain evidence="8 9">Alo17</strain>
    </source>
</reference>
<dbReference type="InterPro" id="IPR014036">
    <property type="entry name" value="DeoR-like_C"/>
</dbReference>
<dbReference type="PANTHER" id="PTHR30363">
    <property type="entry name" value="HTH-TYPE TRANSCRIPTIONAL REGULATOR SRLR-RELATED"/>
    <property type="match status" value="1"/>
</dbReference>
<keyword evidence="2" id="KW-0678">Repressor</keyword>
<dbReference type="InterPro" id="IPR001034">
    <property type="entry name" value="DeoR_HTH"/>
</dbReference>
<evidence type="ECO:0000256" key="5">
    <source>
        <dbReference type="ARBA" id="ARBA00023163"/>
    </source>
</evidence>